<proteinExistence type="predicted"/>
<accession>A0A564YEH2</accession>
<dbReference type="EMBL" id="CABIJS010000155">
    <property type="protein sequence ID" value="VUZ45128.1"/>
    <property type="molecule type" value="Genomic_DNA"/>
</dbReference>
<name>A0A564YEH2_HYMDI</name>
<feature type="non-terminal residue" evidence="1">
    <location>
        <position position="1"/>
    </location>
</feature>
<evidence type="ECO:0000313" key="2">
    <source>
        <dbReference type="Proteomes" id="UP000321570"/>
    </source>
</evidence>
<gene>
    <name evidence="1" type="ORF">WMSIL1_LOCUS5009</name>
</gene>
<protein>
    <submittedName>
        <fullName evidence="1">Uncharacterized protein</fullName>
    </submittedName>
</protein>
<evidence type="ECO:0000313" key="1">
    <source>
        <dbReference type="EMBL" id="VUZ45128.1"/>
    </source>
</evidence>
<organism evidence="1 2">
    <name type="scientific">Hymenolepis diminuta</name>
    <name type="common">Rat tapeworm</name>
    <dbReference type="NCBI Taxonomy" id="6216"/>
    <lineage>
        <taxon>Eukaryota</taxon>
        <taxon>Metazoa</taxon>
        <taxon>Spiralia</taxon>
        <taxon>Lophotrochozoa</taxon>
        <taxon>Platyhelminthes</taxon>
        <taxon>Cestoda</taxon>
        <taxon>Eucestoda</taxon>
        <taxon>Cyclophyllidea</taxon>
        <taxon>Hymenolepididae</taxon>
        <taxon>Hymenolepis</taxon>
    </lineage>
</organism>
<keyword evidence="2" id="KW-1185">Reference proteome</keyword>
<reference evidence="1 2" key="1">
    <citation type="submission" date="2019-07" db="EMBL/GenBank/DDBJ databases">
        <authorList>
            <person name="Jastrzebski P J."/>
            <person name="Paukszto L."/>
            <person name="Jastrzebski P J."/>
        </authorList>
    </citation>
    <scope>NUCLEOTIDE SEQUENCE [LARGE SCALE GENOMIC DNA]</scope>
    <source>
        <strain evidence="1 2">WMS-il1</strain>
    </source>
</reference>
<sequence>KFQEEVSILRELCGEKSSEFLNYFKHPVLNKRPDASWVDHVTRINKNFEQSDFISISSGHFKCLWFLAVCQFQMAFSRY</sequence>
<dbReference type="AlphaFoldDB" id="A0A564YEH2"/>
<dbReference type="Proteomes" id="UP000321570">
    <property type="component" value="Unassembled WGS sequence"/>
</dbReference>